<reference evidence="1" key="1">
    <citation type="submission" date="2020-04" db="EMBL/GenBank/DDBJ databases">
        <authorList>
            <person name="Chiriac C."/>
            <person name="Salcher M."/>
            <person name="Ghai R."/>
            <person name="Kavagutti S V."/>
        </authorList>
    </citation>
    <scope>NUCLEOTIDE SEQUENCE</scope>
</reference>
<accession>A0A6J5MNY5</accession>
<gene>
    <name evidence="1" type="ORF">UFOVP505_15</name>
</gene>
<evidence type="ECO:0000313" key="1">
    <source>
        <dbReference type="EMBL" id="CAB4147133.1"/>
    </source>
</evidence>
<dbReference type="EMBL" id="LR796475">
    <property type="protein sequence ID" value="CAB4147133.1"/>
    <property type="molecule type" value="Genomic_DNA"/>
</dbReference>
<proteinExistence type="predicted"/>
<name>A0A6J5MNY5_9CAUD</name>
<sequence length="129" mass="14349">MGEFAGADWIRESARLPMSELGVKVADILGAAYRGIYHMPRGAIHKANWADPNCVRVYVYDNDLATFDSDILTTLVVLCHDQCVRLAISGHNPHRARLEFSARKGREGSTSTRHPTIESAIERARMVAK</sequence>
<organism evidence="1">
    <name type="scientific">uncultured Caudovirales phage</name>
    <dbReference type="NCBI Taxonomy" id="2100421"/>
    <lineage>
        <taxon>Viruses</taxon>
        <taxon>Duplodnaviria</taxon>
        <taxon>Heunggongvirae</taxon>
        <taxon>Uroviricota</taxon>
        <taxon>Caudoviricetes</taxon>
        <taxon>Peduoviridae</taxon>
        <taxon>Maltschvirus</taxon>
        <taxon>Maltschvirus maltsch</taxon>
    </lineage>
</organism>
<protein>
    <submittedName>
        <fullName evidence="1">Uncharacterized protein</fullName>
    </submittedName>
</protein>